<keyword evidence="2" id="KW-0732">Signal</keyword>
<feature type="region of interest" description="Disordered" evidence="1">
    <location>
        <begin position="81"/>
        <end position="102"/>
    </location>
</feature>
<dbReference type="EMBL" id="PDPS01000026">
    <property type="protein sequence ID" value="PID57565.1"/>
    <property type="molecule type" value="Genomic_DNA"/>
</dbReference>
<accession>A0A2G6E675</accession>
<organism evidence="3 4">
    <name type="scientific">candidate division KSB3 bacterium</name>
    <dbReference type="NCBI Taxonomy" id="2044937"/>
    <lineage>
        <taxon>Bacteria</taxon>
        <taxon>candidate division KSB3</taxon>
    </lineage>
</organism>
<feature type="chain" id="PRO_5013835334" description="Lipoprotein" evidence="2">
    <location>
        <begin position="23"/>
        <end position="152"/>
    </location>
</feature>
<evidence type="ECO:0008006" key="5">
    <source>
        <dbReference type="Google" id="ProtNLM"/>
    </source>
</evidence>
<dbReference type="AlphaFoldDB" id="A0A2G6E675"/>
<name>A0A2G6E675_9BACT</name>
<protein>
    <recommendedName>
        <fullName evidence="5">Lipoprotein</fullName>
    </recommendedName>
</protein>
<reference evidence="3 4" key="1">
    <citation type="submission" date="2017-10" db="EMBL/GenBank/DDBJ databases">
        <title>Novel microbial diversity and functional potential in the marine mammal oral microbiome.</title>
        <authorList>
            <person name="Dudek N.K."/>
            <person name="Sun C.L."/>
            <person name="Burstein D."/>
            <person name="Kantor R.S."/>
            <person name="Aliaga Goltsman D.S."/>
            <person name="Bik E.M."/>
            <person name="Thomas B.C."/>
            <person name="Banfield J.F."/>
            <person name="Relman D.A."/>
        </authorList>
    </citation>
    <scope>NUCLEOTIDE SEQUENCE [LARGE SCALE GENOMIC DNA]</scope>
    <source>
        <strain evidence="3">DOLZORAL124_49_17</strain>
    </source>
</reference>
<evidence type="ECO:0000313" key="3">
    <source>
        <dbReference type="EMBL" id="PID57565.1"/>
    </source>
</evidence>
<proteinExistence type="predicted"/>
<gene>
    <name evidence="3" type="ORF">CSB45_06980</name>
</gene>
<comment type="caution">
    <text evidence="3">The sequence shown here is derived from an EMBL/GenBank/DDBJ whole genome shotgun (WGS) entry which is preliminary data.</text>
</comment>
<evidence type="ECO:0000256" key="1">
    <source>
        <dbReference type="SAM" id="MobiDB-lite"/>
    </source>
</evidence>
<sequence>MKVKKSVWMLLCVLFMGTVVFSGCGGDDNSPTSPENPLNVSGNWDIKADGYSNIRATLSHSGTTVTATDLATYHVGQDGSPQFDNTAEKLSGSTESPVGSTGSRTITLHAKFVGTIGSITMTGTVNKKNDSMSGTYIDNLGGHGNWTATLLQ</sequence>
<evidence type="ECO:0000313" key="4">
    <source>
        <dbReference type="Proteomes" id="UP000229740"/>
    </source>
</evidence>
<dbReference type="PROSITE" id="PS51257">
    <property type="entry name" value="PROKAR_LIPOPROTEIN"/>
    <property type="match status" value="1"/>
</dbReference>
<feature type="signal peptide" evidence="2">
    <location>
        <begin position="1"/>
        <end position="22"/>
    </location>
</feature>
<dbReference type="Proteomes" id="UP000229740">
    <property type="component" value="Unassembled WGS sequence"/>
</dbReference>
<feature type="compositionally biased region" description="Polar residues" evidence="1">
    <location>
        <begin position="91"/>
        <end position="102"/>
    </location>
</feature>
<evidence type="ECO:0000256" key="2">
    <source>
        <dbReference type="SAM" id="SignalP"/>
    </source>
</evidence>